<comment type="miscellaneous">
    <text evidence="2">Reaction mechanism of ThiL seems to utilize a direct, inline transfer of the gamma-phosphate of ATP to TMP rather than a phosphorylated enzyme intermediate.</text>
</comment>
<feature type="binding site" evidence="2">
    <location>
        <position position="77"/>
    </location>
    <ligand>
        <name>Mg(2+)</name>
        <dbReference type="ChEBI" id="CHEBI:18420"/>
        <label>3</label>
    </ligand>
</feature>
<dbReference type="InterPro" id="IPR036921">
    <property type="entry name" value="PurM-like_N_sf"/>
</dbReference>
<evidence type="ECO:0000313" key="6">
    <source>
        <dbReference type="Proteomes" id="UP001446205"/>
    </source>
</evidence>
<feature type="binding site" evidence="2">
    <location>
        <position position="31"/>
    </location>
    <ligand>
        <name>Mg(2+)</name>
        <dbReference type="ChEBI" id="CHEBI:18420"/>
        <label>3</label>
    </ligand>
</feature>
<evidence type="ECO:0000256" key="2">
    <source>
        <dbReference type="HAMAP-Rule" id="MF_02128"/>
    </source>
</evidence>
<feature type="binding site" evidence="2">
    <location>
        <position position="355"/>
    </location>
    <ligand>
        <name>substrate</name>
    </ligand>
</feature>
<dbReference type="Gene3D" id="3.90.650.10">
    <property type="entry name" value="PurM-like C-terminal domain"/>
    <property type="match status" value="1"/>
</dbReference>
<evidence type="ECO:0000259" key="4">
    <source>
        <dbReference type="Pfam" id="PF02769"/>
    </source>
</evidence>
<dbReference type="InterPro" id="IPR010918">
    <property type="entry name" value="PurM-like_C_dom"/>
</dbReference>
<dbReference type="SUPFAM" id="SSF56042">
    <property type="entry name" value="PurM C-terminal domain-like"/>
    <property type="match status" value="1"/>
</dbReference>
<sequence>MSCQEFSLIRHIMAEHAGARRADVDVGIGDDAAVLHCPDPGQDLISSVDTLVAGRHFFADADPAGLGHKALAVNLSDLAAMGARPAWALLSLSLPDKAPEGLNDCWPGCWLQAFMTGMDALAQRHGVGIVGGDTVACDTLQISITALGWAARGRAIRRSGAQPGDRIWVSGSLGGAAAALRTIYAERVQTEFLPIQWRAAEWHYLCQRLERPEPRLALGQALLEEGLAHAMLDISDGLLADLGHLLAASDAHARLELGDLPLAEPLRRLRPSAPDLVRELALAGGDDYELCFTAPASADAELAALAARLDLPLSCVGRITNIGGAPGQNPLADARHRMELWEGDVRLPMPERLGYEHFTAS</sequence>
<keyword evidence="2" id="KW-0547">Nucleotide-binding</keyword>
<keyword evidence="6" id="KW-1185">Reference proteome</keyword>
<feature type="binding site" evidence="2">
    <location>
        <position position="236"/>
    </location>
    <ligand>
        <name>Mg(2+)</name>
        <dbReference type="ChEBI" id="CHEBI:18420"/>
        <label>5</label>
    </ligand>
</feature>
<gene>
    <name evidence="2 5" type="primary">thiL</name>
    <name evidence="5" type="ORF">WOB96_09965</name>
</gene>
<comment type="catalytic activity">
    <reaction evidence="2">
        <text>thiamine phosphate + ATP = thiamine diphosphate + ADP</text>
        <dbReference type="Rhea" id="RHEA:15913"/>
        <dbReference type="ChEBI" id="CHEBI:30616"/>
        <dbReference type="ChEBI" id="CHEBI:37575"/>
        <dbReference type="ChEBI" id="CHEBI:58937"/>
        <dbReference type="ChEBI" id="CHEBI:456216"/>
        <dbReference type="EC" id="2.7.4.16"/>
    </reaction>
</comment>
<feature type="binding site" evidence="2">
    <location>
        <begin position="132"/>
        <end position="133"/>
    </location>
    <ligand>
        <name>ATP</name>
        <dbReference type="ChEBI" id="CHEBI:30616"/>
    </ligand>
</feature>
<dbReference type="PANTHER" id="PTHR30270:SF0">
    <property type="entry name" value="THIAMINE-MONOPHOSPHATE KINASE"/>
    <property type="match status" value="1"/>
</dbReference>
<feature type="domain" description="PurM-like C-terminal" evidence="4">
    <location>
        <begin position="162"/>
        <end position="321"/>
    </location>
</feature>
<dbReference type="GO" id="GO:0009030">
    <property type="term" value="F:thiamine-phosphate kinase activity"/>
    <property type="evidence" value="ECO:0007669"/>
    <property type="project" value="UniProtKB-EC"/>
</dbReference>
<dbReference type="InterPro" id="IPR036676">
    <property type="entry name" value="PurM-like_C_sf"/>
</dbReference>
<dbReference type="Pfam" id="PF02769">
    <property type="entry name" value="AIRS_C"/>
    <property type="match status" value="1"/>
</dbReference>
<keyword evidence="2" id="KW-0460">Magnesium</keyword>
<feature type="binding site" evidence="2">
    <location>
        <position position="49"/>
    </location>
    <ligand>
        <name>Mg(2+)</name>
        <dbReference type="ChEBI" id="CHEBI:18420"/>
        <label>2</label>
    </ligand>
</feature>
<protein>
    <recommendedName>
        <fullName evidence="2">Thiamine-monophosphate kinase</fullName>
        <shortName evidence="2">TMP kinase</shortName>
        <shortName evidence="2">Thiamine-phosphate kinase</shortName>
        <ecNumber evidence="2">2.7.4.16</ecNumber>
    </recommendedName>
</protein>
<dbReference type="Pfam" id="PF00586">
    <property type="entry name" value="AIRS"/>
    <property type="match status" value="1"/>
</dbReference>
<dbReference type="InterPro" id="IPR006283">
    <property type="entry name" value="ThiL-like"/>
</dbReference>
<comment type="caution">
    <text evidence="5">The sequence shown here is derived from an EMBL/GenBank/DDBJ whole genome shotgun (WGS) entry which is preliminary data.</text>
</comment>
<evidence type="ECO:0000256" key="1">
    <source>
        <dbReference type="ARBA" id="ARBA00022977"/>
    </source>
</evidence>
<dbReference type="InterPro" id="IPR016188">
    <property type="entry name" value="PurM-like_N"/>
</dbReference>
<reference evidence="5 6" key="1">
    <citation type="submission" date="2024-04" db="EMBL/GenBank/DDBJ databases">
        <authorList>
            <person name="Abashina T."/>
            <person name="Shaikin A."/>
        </authorList>
    </citation>
    <scope>NUCLEOTIDE SEQUENCE [LARGE SCALE GENOMIC DNA]</scope>
    <source>
        <strain evidence="5 6">AAFK</strain>
    </source>
</reference>
<dbReference type="CDD" id="cd02194">
    <property type="entry name" value="ThiL"/>
    <property type="match status" value="1"/>
</dbReference>
<comment type="caution">
    <text evidence="2">Lacks conserved residue(s) required for the propagation of feature annotation.</text>
</comment>
<feature type="binding site" evidence="2">
    <location>
        <position position="158"/>
    </location>
    <ligand>
        <name>ATP</name>
        <dbReference type="ChEBI" id="CHEBI:30616"/>
    </ligand>
</feature>
<dbReference type="SUPFAM" id="SSF55326">
    <property type="entry name" value="PurM N-terminal domain-like"/>
    <property type="match status" value="1"/>
</dbReference>
<evidence type="ECO:0000313" key="5">
    <source>
        <dbReference type="EMBL" id="MEK8090089.1"/>
    </source>
</evidence>
<keyword evidence="2 5" id="KW-0808">Transferase</keyword>
<evidence type="ECO:0000259" key="3">
    <source>
        <dbReference type="Pfam" id="PF00586"/>
    </source>
</evidence>
<dbReference type="Gene3D" id="3.30.1330.10">
    <property type="entry name" value="PurM-like, N-terminal domain"/>
    <property type="match status" value="1"/>
</dbReference>
<dbReference type="EC" id="2.7.4.16" evidence="2"/>
<feature type="binding site" evidence="2">
    <location>
        <position position="49"/>
    </location>
    <ligand>
        <name>Mg(2+)</name>
        <dbReference type="ChEBI" id="CHEBI:18420"/>
        <label>1</label>
    </ligand>
</feature>
<feature type="domain" description="PurM-like N-terminal" evidence="3">
    <location>
        <begin position="29"/>
        <end position="149"/>
    </location>
</feature>
<feature type="binding site" evidence="2">
    <location>
        <position position="235"/>
    </location>
    <ligand>
        <name>ATP</name>
        <dbReference type="ChEBI" id="CHEBI:30616"/>
    </ligand>
</feature>
<proteinExistence type="inferred from homology"/>
<comment type="function">
    <text evidence="2">Catalyzes the ATP-dependent phosphorylation of thiamine-monophosphate (TMP) to form thiamine-pyrophosphate (TPP), the active form of vitamin B1.</text>
</comment>
<feature type="binding site" evidence="2">
    <location>
        <position position="133"/>
    </location>
    <ligand>
        <name>Mg(2+)</name>
        <dbReference type="ChEBI" id="CHEBI:18420"/>
        <label>1</label>
    </ligand>
</feature>
<dbReference type="EMBL" id="JBBPCO010000009">
    <property type="protein sequence ID" value="MEK8090089.1"/>
    <property type="molecule type" value="Genomic_DNA"/>
</dbReference>
<keyword evidence="2" id="KW-0479">Metal-binding</keyword>
<name>A0ABU9D9N9_9PROT</name>
<feature type="binding site" evidence="2">
    <location>
        <position position="286"/>
    </location>
    <ligand>
        <name>substrate</name>
    </ligand>
</feature>
<feature type="binding site" evidence="2">
    <location>
        <position position="77"/>
    </location>
    <ligand>
        <name>Mg(2+)</name>
        <dbReference type="ChEBI" id="CHEBI:18420"/>
        <label>2</label>
    </ligand>
</feature>
<dbReference type="NCBIfam" id="TIGR01379">
    <property type="entry name" value="thiL"/>
    <property type="match status" value="1"/>
</dbReference>
<dbReference type="RefSeq" id="WP_341371146.1">
    <property type="nucleotide sequence ID" value="NZ_JBBPCO010000009.1"/>
</dbReference>
<dbReference type="Proteomes" id="UP001446205">
    <property type="component" value="Unassembled WGS sequence"/>
</dbReference>
<feature type="binding site" evidence="2">
    <location>
        <position position="77"/>
    </location>
    <ligand>
        <name>Mg(2+)</name>
        <dbReference type="ChEBI" id="CHEBI:18420"/>
        <label>4</label>
    </ligand>
</feature>
<feature type="binding site" evidence="2">
    <location>
        <position position="56"/>
    </location>
    <ligand>
        <name>substrate</name>
    </ligand>
</feature>
<comment type="pathway">
    <text evidence="2">Cofactor biosynthesis; thiamine diphosphate biosynthesis; thiamine diphosphate from thiamine phosphate: step 1/1.</text>
</comment>
<comment type="similarity">
    <text evidence="2">Belongs to the thiamine-monophosphate kinase family.</text>
</comment>
<keyword evidence="2" id="KW-0067">ATP-binding</keyword>
<feature type="binding site" evidence="2">
    <location>
        <position position="233"/>
    </location>
    <ligand>
        <name>Mg(2+)</name>
        <dbReference type="ChEBI" id="CHEBI:18420"/>
        <label>3</label>
    </ligand>
</feature>
<keyword evidence="2 5" id="KW-0418">Kinase</keyword>
<dbReference type="PIRSF" id="PIRSF005303">
    <property type="entry name" value="Thiam_monoph_kin"/>
    <property type="match status" value="1"/>
</dbReference>
<dbReference type="PANTHER" id="PTHR30270">
    <property type="entry name" value="THIAMINE-MONOPHOSPHATE KINASE"/>
    <property type="match status" value="1"/>
</dbReference>
<feature type="binding site" evidence="2">
    <location>
        <position position="47"/>
    </location>
    <ligand>
        <name>Mg(2+)</name>
        <dbReference type="ChEBI" id="CHEBI:18420"/>
        <label>4</label>
    </ligand>
</feature>
<accession>A0ABU9D9N9</accession>
<keyword evidence="1 2" id="KW-0784">Thiamine biosynthesis</keyword>
<feature type="binding site" evidence="2">
    <location>
        <position position="31"/>
    </location>
    <ligand>
        <name>Mg(2+)</name>
        <dbReference type="ChEBI" id="CHEBI:18420"/>
        <label>4</label>
    </ligand>
</feature>
<dbReference type="HAMAP" id="MF_02128">
    <property type="entry name" value="TMP_kinase"/>
    <property type="match status" value="1"/>
</dbReference>
<organism evidence="5 6">
    <name type="scientific">Thermithiobacillus plumbiphilus</name>
    <dbReference type="NCBI Taxonomy" id="1729899"/>
    <lineage>
        <taxon>Bacteria</taxon>
        <taxon>Pseudomonadati</taxon>
        <taxon>Pseudomonadota</taxon>
        <taxon>Acidithiobacillia</taxon>
        <taxon>Acidithiobacillales</taxon>
        <taxon>Thermithiobacillaceae</taxon>
        <taxon>Thermithiobacillus</taxon>
    </lineage>
</organism>